<proteinExistence type="predicted"/>
<evidence type="ECO:0000313" key="2">
    <source>
        <dbReference type="Proteomes" id="UP000730481"/>
    </source>
</evidence>
<reference evidence="1" key="2">
    <citation type="submission" date="2020-02" db="EMBL/GenBank/DDBJ databases">
        <title>Identification and distribution of gene clusters putatively required for synthesis of sphingolipid metabolism inhibitors in phylogenetically diverse species of the filamentous fungus Fusarium.</title>
        <authorList>
            <person name="Kim H.-S."/>
            <person name="Busman M."/>
            <person name="Brown D.W."/>
            <person name="Divon H."/>
            <person name="Uhlig S."/>
            <person name="Proctor R.H."/>
        </authorList>
    </citation>
    <scope>NUCLEOTIDE SEQUENCE</scope>
    <source>
        <strain evidence="1">NRRL 25174</strain>
    </source>
</reference>
<evidence type="ECO:0000313" key="1">
    <source>
        <dbReference type="EMBL" id="KAF4334828.1"/>
    </source>
</evidence>
<keyword evidence="2" id="KW-1185">Reference proteome</keyword>
<name>A0A9P5DUH3_9HYPO</name>
<dbReference type="AlphaFoldDB" id="A0A9P5DUH3"/>
<protein>
    <submittedName>
        <fullName evidence="1">Uncharacterized protein</fullName>
    </submittedName>
</protein>
<dbReference type="Proteomes" id="UP000730481">
    <property type="component" value="Unassembled WGS sequence"/>
</dbReference>
<gene>
    <name evidence="1" type="ORF">FBEOM_11340</name>
</gene>
<dbReference type="EMBL" id="PVQB02000631">
    <property type="protein sequence ID" value="KAF4334828.1"/>
    <property type="molecule type" value="Genomic_DNA"/>
</dbReference>
<comment type="caution">
    <text evidence="1">The sequence shown here is derived from an EMBL/GenBank/DDBJ whole genome shotgun (WGS) entry which is preliminary data.</text>
</comment>
<sequence length="91" mass="10341">MDPHGRYYQHLWRKLPRSVFSSTHDPVYYRFTPWGQSAPQKQAQLFESAIPTAQVLEAPVSWYLFSYVAVVKQQKAAGNLSVVIATVLDDG</sequence>
<accession>A0A9P5DUH3</accession>
<reference evidence="1" key="1">
    <citation type="journal article" date="2017" name="Mycologia">
        <title>Fusarium algeriense, sp. nov., a novel toxigenic crown rot pathogen of durum wheat from Algeria is nested in the Fusarium burgessii species complex.</title>
        <authorList>
            <person name="Laraba I."/>
            <person name="Keddad A."/>
            <person name="Boureghda H."/>
            <person name="Abdallah N."/>
            <person name="Vaughan M.M."/>
            <person name="Proctor R.H."/>
            <person name="Busman M."/>
            <person name="O'Donnell K."/>
        </authorList>
    </citation>
    <scope>NUCLEOTIDE SEQUENCE</scope>
    <source>
        <strain evidence="1">NRRL 25174</strain>
    </source>
</reference>
<organism evidence="1 2">
    <name type="scientific">Fusarium beomiforme</name>
    <dbReference type="NCBI Taxonomy" id="44412"/>
    <lineage>
        <taxon>Eukaryota</taxon>
        <taxon>Fungi</taxon>
        <taxon>Dikarya</taxon>
        <taxon>Ascomycota</taxon>
        <taxon>Pezizomycotina</taxon>
        <taxon>Sordariomycetes</taxon>
        <taxon>Hypocreomycetidae</taxon>
        <taxon>Hypocreales</taxon>
        <taxon>Nectriaceae</taxon>
        <taxon>Fusarium</taxon>
        <taxon>Fusarium burgessii species complex</taxon>
    </lineage>
</organism>